<feature type="domain" description="SH3b" evidence="3">
    <location>
        <begin position="82"/>
        <end position="148"/>
    </location>
</feature>
<evidence type="ECO:0000256" key="1">
    <source>
        <dbReference type="SAM" id="MobiDB-lite"/>
    </source>
</evidence>
<name>A0A849SHA1_UNCEI</name>
<feature type="compositionally biased region" description="Low complexity" evidence="1">
    <location>
        <begin position="40"/>
        <end position="52"/>
    </location>
</feature>
<evidence type="ECO:0000313" key="5">
    <source>
        <dbReference type="Proteomes" id="UP000580839"/>
    </source>
</evidence>
<dbReference type="SUPFAM" id="SSF56925">
    <property type="entry name" value="OMPA-like"/>
    <property type="match status" value="1"/>
</dbReference>
<feature type="chain" id="PRO_5033030492" evidence="2">
    <location>
        <begin position="34"/>
        <end position="320"/>
    </location>
</feature>
<dbReference type="Gene3D" id="2.40.160.20">
    <property type="match status" value="1"/>
</dbReference>
<feature type="signal peptide" evidence="2">
    <location>
        <begin position="1"/>
        <end position="33"/>
    </location>
</feature>
<gene>
    <name evidence="4" type="ORF">HOP12_02050</name>
</gene>
<evidence type="ECO:0000259" key="3">
    <source>
        <dbReference type="PROSITE" id="PS51781"/>
    </source>
</evidence>
<dbReference type="Pfam" id="PF08239">
    <property type="entry name" value="SH3_3"/>
    <property type="match status" value="1"/>
</dbReference>
<dbReference type="EMBL" id="JABFRW010000022">
    <property type="protein sequence ID" value="NOT32933.1"/>
    <property type="molecule type" value="Genomic_DNA"/>
</dbReference>
<keyword evidence="2" id="KW-0732">Signal</keyword>
<feature type="region of interest" description="Disordered" evidence="1">
    <location>
        <begin position="31"/>
        <end position="52"/>
    </location>
</feature>
<dbReference type="InterPro" id="IPR003646">
    <property type="entry name" value="SH3-like_bac-type"/>
</dbReference>
<accession>A0A849SHA1</accession>
<organism evidence="4 5">
    <name type="scientific">Eiseniibacteriota bacterium</name>
    <dbReference type="NCBI Taxonomy" id="2212470"/>
    <lineage>
        <taxon>Bacteria</taxon>
        <taxon>Candidatus Eiseniibacteriota</taxon>
    </lineage>
</organism>
<reference evidence="4 5" key="1">
    <citation type="submission" date="2020-04" db="EMBL/GenBank/DDBJ databases">
        <title>Metagenomic profiling of ammonia- and methane-oxidizing microorganisms in a Dutch drinking water treatment plant.</title>
        <authorList>
            <person name="Poghosyan L."/>
            <person name="Leucker S."/>
        </authorList>
    </citation>
    <scope>NUCLEOTIDE SEQUENCE [LARGE SCALE GENOMIC DNA]</scope>
    <source>
        <strain evidence="4">S-RSF-IL-03</strain>
    </source>
</reference>
<dbReference type="Gene3D" id="2.30.30.40">
    <property type="entry name" value="SH3 Domains"/>
    <property type="match status" value="1"/>
</dbReference>
<proteinExistence type="predicted"/>
<dbReference type="InterPro" id="IPR011250">
    <property type="entry name" value="OMP/PagP_B-barrel"/>
</dbReference>
<dbReference type="PROSITE" id="PS51781">
    <property type="entry name" value="SH3B"/>
    <property type="match status" value="1"/>
</dbReference>
<dbReference type="Proteomes" id="UP000580839">
    <property type="component" value="Unassembled WGS sequence"/>
</dbReference>
<protein>
    <submittedName>
        <fullName evidence="4">SH3 domain-containing protein</fullName>
    </submittedName>
</protein>
<sequence length="320" mass="34841">MTSTQSHSIVTASLRALLALTLVATLLAAPARADDPPPADSTTTDAPAADVAPAPVTDAAVTTDAPAGLTSTVSVGPNSRLTAVRKVRLTERSHNVMRSGPGDAYSIVGLFAKGTEFVVVTKSGDWFGVRLSTTETGWIHSSLCKEFDDLSDLEWRPNPKLYSRTGSFVLNGYAGAYAFDRKSNSLVLGGRLGYYIFDRLQFEGGVSWTHISRPAEIVESLFDLSLEAEKFHMLFYNLNFTLELLPGRQMVPFVTGGVGSNIMQGDTETAYNMGAGTMLFLSKRTAMRWEVRDYRFKSGAENARVSNDNVEFSLGTFYLF</sequence>
<evidence type="ECO:0000313" key="4">
    <source>
        <dbReference type="EMBL" id="NOT32933.1"/>
    </source>
</evidence>
<evidence type="ECO:0000256" key="2">
    <source>
        <dbReference type="SAM" id="SignalP"/>
    </source>
</evidence>
<comment type="caution">
    <text evidence="4">The sequence shown here is derived from an EMBL/GenBank/DDBJ whole genome shotgun (WGS) entry which is preliminary data.</text>
</comment>
<dbReference type="AlphaFoldDB" id="A0A849SHA1"/>